<proteinExistence type="predicted"/>
<feature type="compositionally biased region" description="Pro residues" evidence="1">
    <location>
        <begin position="258"/>
        <end position="267"/>
    </location>
</feature>
<evidence type="ECO:0000313" key="4">
    <source>
        <dbReference type="Proteomes" id="UP000663866"/>
    </source>
</evidence>
<dbReference type="EMBL" id="CAJOBG010007141">
    <property type="protein sequence ID" value="CAF4208052.1"/>
    <property type="molecule type" value="Genomic_DNA"/>
</dbReference>
<feature type="compositionally biased region" description="Low complexity" evidence="1">
    <location>
        <begin position="237"/>
        <end position="257"/>
    </location>
</feature>
<feature type="region of interest" description="Disordered" evidence="1">
    <location>
        <begin position="291"/>
        <end position="315"/>
    </location>
</feature>
<dbReference type="InterPro" id="IPR051506">
    <property type="entry name" value="ATOS_Transcription_Regulators"/>
</dbReference>
<feature type="compositionally biased region" description="Polar residues" evidence="1">
    <location>
        <begin position="211"/>
        <end position="236"/>
    </location>
</feature>
<dbReference type="InterPro" id="IPR033473">
    <property type="entry name" value="Atos-like_C"/>
</dbReference>
<evidence type="ECO:0000256" key="1">
    <source>
        <dbReference type="SAM" id="MobiDB-lite"/>
    </source>
</evidence>
<organism evidence="3 4">
    <name type="scientific">Rotaria magnacalcarata</name>
    <dbReference type="NCBI Taxonomy" id="392030"/>
    <lineage>
        <taxon>Eukaryota</taxon>
        <taxon>Metazoa</taxon>
        <taxon>Spiralia</taxon>
        <taxon>Gnathifera</taxon>
        <taxon>Rotifera</taxon>
        <taxon>Eurotatoria</taxon>
        <taxon>Bdelloidea</taxon>
        <taxon>Philodinida</taxon>
        <taxon>Philodinidae</taxon>
        <taxon>Rotaria</taxon>
    </lineage>
</organism>
<sequence length="661" mass="74196">MCKSPHSSTIDLTLSDERDLSQIEAANKHQQQPPKWKMMSKRRQSCANDMYTTASRYHRSKPPPALNNLSTLDETLTSVPPSFCKYEKFHGKLYSDDMKYFSNQSALITTRRSTTDCNDLKNMHRRTLEQTNNTLLTIVDEESRDTIWLPSNDHHLLAPTSRSAHTPDTSLSMYYSDSSMNSSLLISSFNSNSNSNDLHETSSHYSSSISLFNDSSETPKTDSLSSSSGYESNVTTLDSSISSLPDSLFLTSPDSIIMPPPPAPSPKLPNNADRNLVEQFIDLHLQKQTSFDQDASYSPPSSLSSSSSSFLSQTPISTKHTPICCRKCVNNDEDKSQLSSDTEDDSQSTTTITTNSLPSQHQQQQQNKRPRSLPIAIQQPKGVTVDNNNNNNDDAAEDDDDDDDEYAEFDNSLQDSLTCHCSISSSRKKRFRTCEFNQQPIFNTATSASGLFSDNNQLTTTTTDKLHIDLKDIDHENNNEQSTIKQQKNSLDHFIMSPTDKVKVPMKYPSINNDKGSDIKSGFINLQCLPKRGYHAPTKGTITLALLNPNGTAIHLFLILYDLSDMPPDHRTFIRQRIVLMPENAGDGKRKTEQSSSSKGNLRYLAHIRFVTSQTGKLYMHSDIRLIFARNKLDYDDRTAGGKVQLVTLTDMPTPKYWSRK</sequence>
<dbReference type="PANTHER" id="PTHR13199:SF11">
    <property type="entry name" value="PROTEIN ATOSSA"/>
    <property type="match status" value="1"/>
</dbReference>
<protein>
    <recommendedName>
        <fullName evidence="2">Atos-like C-terminal domain-containing protein</fullName>
    </recommendedName>
</protein>
<feature type="region of interest" description="Disordered" evidence="1">
    <location>
        <begin position="209"/>
        <end position="272"/>
    </location>
</feature>
<name>A0A820CIZ8_9BILA</name>
<dbReference type="AlphaFoldDB" id="A0A820CIZ8"/>
<accession>A0A820CIZ8</accession>
<gene>
    <name evidence="3" type="ORF">OVN521_LOCUS26763</name>
</gene>
<dbReference type="PANTHER" id="PTHR13199">
    <property type="entry name" value="GH03947P"/>
    <property type="match status" value="1"/>
</dbReference>
<dbReference type="Pfam" id="PF13889">
    <property type="entry name" value="Chromosome_seg"/>
    <property type="match status" value="1"/>
</dbReference>
<evidence type="ECO:0000259" key="2">
    <source>
        <dbReference type="Pfam" id="PF13889"/>
    </source>
</evidence>
<feature type="region of interest" description="Disordered" evidence="1">
    <location>
        <begin position="333"/>
        <end position="405"/>
    </location>
</feature>
<feature type="compositionally biased region" description="Low complexity" evidence="1">
    <location>
        <begin position="296"/>
        <end position="312"/>
    </location>
</feature>
<dbReference type="Proteomes" id="UP000663866">
    <property type="component" value="Unassembled WGS sequence"/>
</dbReference>
<feature type="domain" description="Atos-like C-terminal" evidence="2">
    <location>
        <begin position="602"/>
        <end position="659"/>
    </location>
</feature>
<feature type="compositionally biased region" description="Low complexity" evidence="1">
    <location>
        <begin position="347"/>
        <end position="366"/>
    </location>
</feature>
<reference evidence="3" key="1">
    <citation type="submission" date="2021-02" db="EMBL/GenBank/DDBJ databases">
        <authorList>
            <person name="Nowell W R."/>
        </authorList>
    </citation>
    <scope>NUCLEOTIDE SEQUENCE</scope>
</reference>
<evidence type="ECO:0000313" key="3">
    <source>
        <dbReference type="EMBL" id="CAF4208052.1"/>
    </source>
</evidence>
<comment type="caution">
    <text evidence="3">The sequence shown here is derived from an EMBL/GenBank/DDBJ whole genome shotgun (WGS) entry which is preliminary data.</text>
</comment>
<feature type="compositionally biased region" description="Acidic residues" evidence="1">
    <location>
        <begin position="394"/>
        <end position="405"/>
    </location>
</feature>
<keyword evidence="4" id="KW-1185">Reference proteome</keyword>